<keyword evidence="3" id="KW-1185">Reference proteome</keyword>
<evidence type="ECO:0000313" key="2">
    <source>
        <dbReference type="EMBL" id="KAE8706168.1"/>
    </source>
</evidence>
<evidence type="ECO:0000256" key="1">
    <source>
        <dbReference type="SAM" id="MobiDB-lite"/>
    </source>
</evidence>
<proteinExistence type="predicted"/>
<comment type="caution">
    <text evidence="2">The sequence shown here is derived from an EMBL/GenBank/DDBJ whole genome shotgun (WGS) entry which is preliminary data.</text>
</comment>
<reference evidence="2" key="1">
    <citation type="submission" date="2019-09" db="EMBL/GenBank/DDBJ databases">
        <title>Draft genome information of white flower Hibiscus syriacus.</title>
        <authorList>
            <person name="Kim Y.-M."/>
        </authorList>
    </citation>
    <scope>NUCLEOTIDE SEQUENCE [LARGE SCALE GENOMIC DNA]</scope>
    <source>
        <strain evidence="2">YM2019G1</strain>
    </source>
</reference>
<feature type="region of interest" description="Disordered" evidence="1">
    <location>
        <begin position="28"/>
        <end position="82"/>
    </location>
</feature>
<dbReference type="EMBL" id="VEPZ02000972">
    <property type="protein sequence ID" value="KAE8706168.1"/>
    <property type="molecule type" value="Genomic_DNA"/>
</dbReference>
<dbReference type="AlphaFoldDB" id="A0A6A3AQI0"/>
<feature type="compositionally biased region" description="Low complexity" evidence="1">
    <location>
        <begin position="28"/>
        <end position="45"/>
    </location>
</feature>
<evidence type="ECO:0000313" key="3">
    <source>
        <dbReference type="Proteomes" id="UP000436088"/>
    </source>
</evidence>
<accession>A0A6A3AQI0</accession>
<organism evidence="2 3">
    <name type="scientific">Hibiscus syriacus</name>
    <name type="common">Rose of Sharon</name>
    <dbReference type="NCBI Taxonomy" id="106335"/>
    <lineage>
        <taxon>Eukaryota</taxon>
        <taxon>Viridiplantae</taxon>
        <taxon>Streptophyta</taxon>
        <taxon>Embryophyta</taxon>
        <taxon>Tracheophyta</taxon>
        <taxon>Spermatophyta</taxon>
        <taxon>Magnoliopsida</taxon>
        <taxon>eudicotyledons</taxon>
        <taxon>Gunneridae</taxon>
        <taxon>Pentapetalae</taxon>
        <taxon>rosids</taxon>
        <taxon>malvids</taxon>
        <taxon>Malvales</taxon>
        <taxon>Malvaceae</taxon>
        <taxon>Malvoideae</taxon>
        <taxon>Hibiscus</taxon>
    </lineage>
</organism>
<gene>
    <name evidence="2" type="ORF">F3Y22_tig00110403pilonHSYRG00132</name>
</gene>
<feature type="compositionally biased region" description="Basic and acidic residues" evidence="1">
    <location>
        <begin position="49"/>
        <end position="75"/>
    </location>
</feature>
<sequence>MRRSVQQLVNEYSESPPVNAVTVAVTGSATNSGTTSSSAAAVPTAEPKSAAERFRLPREEVNGGEHVSDKDKSKSDNIICPSSRNNTFSGLIKIPVNDPQGMQILQSNQNLRREKPNRRQRKPVPGLFTQKRMKVSVGTEIDNETSIVRSFDTRVKRREKRVSEGVAVVVFELTEEDPTVVSRTQMAAKLEVAELEVSVGEKGGG</sequence>
<protein>
    <submittedName>
        <fullName evidence="2">Uncharacterized protein</fullName>
    </submittedName>
</protein>
<dbReference type="Proteomes" id="UP000436088">
    <property type="component" value="Unassembled WGS sequence"/>
</dbReference>
<name>A0A6A3AQI0_HIBSY</name>